<protein>
    <submittedName>
        <fullName evidence="2">Uncharacterized protein</fullName>
    </submittedName>
</protein>
<comment type="caution">
    <text evidence="2">The sequence shown here is derived from an EMBL/GenBank/DDBJ whole genome shotgun (WGS) entry which is preliminary data.</text>
</comment>
<accession>A0A0Q0RLN5</accession>
<evidence type="ECO:0000313" key="3">
    <source>
        <dbReference type="Proteomes" id="UP000050301"/>
    </source>
</evidence>
<dbReference type="EMBL" id="LKBH01000025">
    <property type="protein sequence ID" value="KQB36507.1"/>
    <property type="molecule type" value="Genomic_DNA"/>
</dbReference>
<evidence type="ECO:0000256" key="1">
    <source>
        <dbReference type="SAM" id="Phobius"/>
    </source>
</evidence>
<feature type="transmembrane region" description="Helical" evidence="1">
    <location>
        <begin position="132"/>
        <end position="151"/>
    </location>
</feature>
<dbReference type="RefSeq" id="WP_048101428.1">
    <property type="nucleotide sequence ID" value="NZ_LKBH01000025.1"/>
</dbReference>
<gene>
    <name evidence="2" type="ORF">AOG55_03840</name>
</gene>
<reference evidence="2 3" key="1">
    <citation type="submission" date="2015-09" db="EMBL/GenBank/DDBJ databases">
        <title>Heavy metals and arsenic resistance mechanisms in polyextremophilic archaea of the family Ferroplasmaceae.</title>
        <authorList>
            <person name="Bulaev A.G."/>
            <person name="Kanygina A.V."/>
        </authorList>
    </citation>
    <scope>NUCLEOTIDE SEQUENCE [LARGE SCALE GENOMIC DNA]</scope>
    <source>
        <strain evidence="2 3">BH2</strain>
    </source>
</reference>
<feature type="transmembrane region" description="Helical" evidence="1">
    <location>
        <begin position="100"/>
        <end position="120"/>
    </location>
</feature>
<dbReference type="InParanoid" id="A0A0Q0RLN5"/>
<proteinExistence type="predicted"/>
<feature type="transmembrane region" description="Helical" evidence="1">
    <location>
        <begin position="39"/>
        <end position="60"/>
    </location>
</feature>
<dbReference type="AlphaFoldDB" id="A0A0Q0RLN5"/>
<evidence type="ECO:0000313" key="2">
    <source>
        <dbReference type="EMBL" id="KQB36507.1"/>
    </source>
</evidence>
<organism evidence="2 3">
    <name type="scientific">Acidiplasma cupricumulans</name>
    <dbReference type="NCBI Taxonomy" id="312540"/>
    <lineage>
        <taxon>Archaea</taxon>
        <taxon>Methanobacteriati</taxon>
        <taxon>Thermoplasmatota</taxon>
        <taxon>Thermoplasmata</taxon>
        <taxon>Thermoplasmatales</taxon>
        <taxon>Ferroplasmaceae</taxon>
        <taxon>Acidiplasma</taxon>
    </lineage>
</organism>
<keyword evidence="3" id="KW-1185">Reference proteome</keyword>
<keyword evidence="1" id="KW-1133">Transmembrane helix</keyword>
<keyword evidence="1" id="KW-0812">Transmembrane</keyword>
<dbReference type="GeneID" id="84222589"/>
<feature type="transmembrane region" description="Helical" evidence="1">
    <location>
        <begin position="72"/>
        <end position="93"/>
    </location>
</feature>
<sequence length="161" mass="18364">MTDNNENTENEIKAENISSDENVESTQVINEKPKGNNKALFYIELGILLVAIILIGIASLQFDKIGHVKINGFTEVAFPLGLIFIAFPSLFYFEKLRHKNPAIVILIIFLIGIILIYVLLGPYKMFTVHLRLLGAVMAEYIIGFFMLMHHISYERKHIIKE</sequence>
<name>A0A0Q0RLN5_9ARCH</name>
<dbReference type="Proteomes" id="UP000050301">
    <property type="component" value="Unassembled WGS sequence"/>
</dbReference>
<keyword evidence="1" id="KW-0472">Membrane</keyword>